<dbReference type="Pfam" id="PF00571">
    <property type="entry name" value="CBS"/>
    <property type="match status" value="2"/>
</dbReference>
<dbReference type="InterPro" id="IPR000595">
    <property type="entry name" value="cNMP-bd_dom"/>
</dbReference>
<dbReference type="InterPro" id="IPR000644">
    <property type="entry name" value="CBS_dom"/>
</dbReference>
<dbReference type="CDD" id="cd05401">
    <property type="entry name" value="NT_GlnE_GlnD_like"/>
    <property type="match status" value="1"/>
</dbReference>
<feature type="domain" description="Cyclic nucleotide-binding" evidence="3">
    <location>
        <begin position="18"/>
        <end position="139"/>
    </location>
</feature>
<dbReference type="Gene3D" id="3.10.580.10">
    <property type="entry name" value="CBS-domain"/>
    <property type="match status" value="1"/>
</dbReference>
<dbReference type="SUPFAM" id="SSF54631">
    <property type="entry name" value="CBS-domain pair"/>
    <property type="match status" value="1"/>
</dbReference>
<dbReference type="InterPro" id="IPR051462">
    <property type="entry name" value="CBS_domain-containing"/>
</dbReference>
<evidence type="ECO:0000313" key="6">
    <source>
        <dbReference type="Proteomes" id="UP000422108"/>
    </source>
</evidence>
<evidence type="ECO:0000256" key="2">
    <source>
        <dbReference type="PROSITE-ProRule" id="PRU00703"/>
    </source>
</evidence>
<dbReference type="PANTHER" id="PTHR48108">
    <property type="entry name" value="CBS DOMAIN-CONTAINING PROTEIN CBSX2, CHLOROPLASTIC"/>
    <property type="match status" value="1"/>
</dbReference>
<protein>
    <submittedName>
        <fullName evidence="5">Nucleotidyltransferase family protein</fullName>
    </submittedName>
</protein>
<dbReference type="InterPro" id="IPR005105">
    <property type="entry name" value="GlnD_Uridyltrans_N"/>
</dbReference>
<dbReference type="Gene3D" id="2.60.120.10">
    <property type="entry name" value="Jelly Rolls"/>
    <property type="match status" value="1"/>
</dbReference>
<dbReference type="CDD" id="cd04587">
    <property type="entry name" value="CBS_pair_CAP-ED_NT_Pol-beta-like_DUF294_assoc"/>
    <property type="match status" value="1"/>
</dbReference>
<dbReference type="SUPFAM" id="SSF81301">
    <property type="entry name" value="Nucleotidyltransferase"/>
    <property type="match status" value="1"/>
</dbReference>
<dbReference type="Pfam" id="PF10335">
    <property type="entry name" value="DUF294_C"/>
    <property type="match status" value="1"/>
</dbReference>
<proteinExistence type="predicted"/>
<dbReference type="GO" id="GO:0008773">
    <property type="term" value="F:[protein-PII] uridylyltransferase activity"/>
    <property type="evidence" value="ECO:0007669"/>
    <property type="project" value="InterPro"/>
</dbReference>
<dbReference type="Gene3D" id="3.30.460.10">
    <property type="entry name" value="Beta Polymerase, domain 2"/>
    <property type="match status" value="1"/>
</dbReference>
<dbReference type="SUPFAM" id="SSF51206">
    <property type="entry name" value="cAMP-binding domain-like"/>
    <property type="match status" value="1"/>
</dbReference>
<dbReference type="Proteomes" id="UP000422108">
    <property type="component" value="Chromosome"/>
</dbReference>
<dbReference type="InterPro" id="IPR043519">
    <property type="entry name" value="NT_sf"/>
</dbReference>
<dbReference type="PROSITE" id="PS50042">
    <property type="entry name" value="CNMP_BINDING_3"/>
    <property type="match status" value="1"/>
</dbReference>
<accession>A0A5K8AL05</accession>
<dbReference type="SMART" id="SM00100">
    <property type="entry name" value="cNMP"/>
    <property type="match status" value="1"/>
</dbReference>
<dbReference type="EMBL" id="AP021879">
    <property type="protein sequence ID" value="BBO92264.1"/>
    <property type="molecule type" value="Genomic_DNA"/>
</dbReference>
<keyword evidence="6" id="KW-1185">Reference proteome</keyword>
<keyword evidence="1" id="KW-0677">Repeat</keyword>
<dbReference type="CDD" id="cd00038">
    <property type="entry name" value="CAP_ED"/>
    <property type="match status" value="1"/>
</dbReference>
<dbReference type="PANTHER" id="PTHR48108:SF31">
    <property type="entry name" value="CBS DOMAIN AND CYCLIC NUCLEOTIDE-REGULATED NUCLEOTIDYLTRANSFERASE"/>
    <property type="match status" value="1"/>
</dbReference>
<dbReference type="InterPro" id="IPR018821">
    <property type="entry name" value="DUF294_put_nucleoTrafse_sb-bd"/>
</dbReference>
<keyword evidence="5" id="KW-0808">Transferase</keyword>
<organism evidence="5 6">
    <name type="scientific">Desulfosarcina ovata subsp. ovata</name>
    <dbReference type="NCBI Taxonomy" id="2752305"/>
    <lineage>
        <taxon>Bacteria</taxon>
        <taxon>Pseudomonadati</taxon>
        <taxon>Thermodesulfobacteriota</taxon>
        <taxon>Desulfobacteria</taxon>
        <taxon>Desulfobacterales</taxon>
        <taxon>Desulfosarcinaceae</taxon>
        <taxon>Desulfosarcina</taxon>
    </lineage>
</organism>
<sequence>MNAYPLPGIIDFLKTVVPFNTLDEATLEQVANTIEVAFYPAGQPIIRMNEAAGGYLYIVQTGCARISITDESADELLVDLRGEGDSFGAVSLLEGKSALFNITAQEDMIALLVPKAAVDRLLAAHAPFKRYFGFSLARNFRAVRKSADEQLSLLTSDSQIQFDQFMTGKRVSDLMSTAPLTCGPETTVQQAARFMKTRGVGSIVVQDAEGLPLGILTDTDLRSQIIAEGRDLSTPVEAIMSAPIRSVAPHAFAFDALLDMSRFAISHLVVTENRKAVGILSEHDFQLAAGTSPVGMIGDISNATSIDELVGKRAHIDRVLEMAMQRSGAVKPMVALIAELNDRVTRQFIRVVEKKMADSAWGPPPTDYCWLAMGSEGRREQTLYSDQDNALLYQDVGQEDEPEVRRWFLAMAEQVVDALARFGIPRCQGGVMASNPRWCLSLEQWREMFGGWLDTPTPESMRLATVFFDFRSITDGFDGALRLRQWLTETAAGKRHYARELAGNALYNRPPIGFLRQFVVETSGEHSRGLNLKLRGLTPVVDAARVMALELGIAETNTVARLKAVTRKNGLDAEFAAAIDDAYDYINFIRISHHLRNRTQGQPLNNFVNPALLNPMERKVLKESFSIISQLQELLAVRYQIWGTR</sequence>
<evidence type="ECO:0000313" key="5">
    <source>
        <dbReference type="EMBL" id="BBO92264.1"/>
    </source>
</evidence>
<gene>
    <name evidence="5" type="ORF">DSCOOX_54440</name>
</gene>
<keyword evidence="2" id="KW-0129">CBS domain</keyword>
<dbReference type="InterPro" id="IPR046342">
    <property type="entry name" value="CBS_dom_sf"/>
</dbReference>
<dbReference type="Pfam" id="PF03445">
    <property type="entry name" value="DUF294"/>
    <property type="match status" value="1"/>
</dbReference>
<dbReference type="InterPro" id="IPR014710">
    <property type="entry name" value="RmlC-like_jellyroll"/>
</dbReference>
<dbReference type="InterPro" id="IPR018490">
    <property type="entry name" value="cNMP-bd_dom_sf"/>
</dbReference>
<dbReference type="PROSITE" id="PS51371">
    <property type="entry name" value="CBS"/>
    <property type="match status" value="1"/>
</dbReference>
<dbReference type="AlphaFoldDB" id="A0A5K8AL05"/>
<dbReference type="Pfam" id="PF00027">
    <property type="entry name" value="cNMP_binding"/>
    <property type="match status" value="1"/>
</dbReference>
<reference evidence="5 6" key="1">
    <citation type="submission" date="2019-11" db="EMBL/GenBank/DDBJ databases">
        <title>Comparative genomics of hydrocarbon-degrading Desulfosarcina strains.</title>
        <authorList>
            <person name="Watanabe M."/>
            <person name="Kojima H."/>
            <person name="Fukui M."/>
        </authorList>
    </citation>
    <scope>NUCLEOTIDE SEQUENCE [LARGE SCALE GENOMIC DNA]</scope>
    <source>
        <strain evidence="6">oXyS1</strain>
    </source>
</reference>
<dbReference type="SMART" id="SM00116">
    <property type="entry name" value="CBS"/>
    <property type="match status" value="2"/>
</dbReference>
<evidence type="ECO:0000259" key="3">
    <source>
        <dbReference type="PROSITE" id="PS50042"/>
    </source>
</evidence>
<evidence type="ECO:0000259" key="4">
    <source>
        <dbReference type="PROSITE" id="PS51371"/>
    </source>
</evidence>
<feature type="domain" description="CBS" evidence="4">
    <location>
        <begin position="175"/>
        <end position="232"/>
    </location>
</feature>
<evidence type="ECO:0000256" key="1">
    <source>
        <dbReference type="ARBA" id="ARBA00022737"/>
    </source>
</evidence>
<dbReference type="RefSeq" id="WP_155313033.1">
    <property type="nucleotide sequence ID" value="NZ_AP021879.1"/>
</dbReference>
<name>A0A5K8AL05_9BACT</name>